<dbReference type="EMBL" id="CAADJZ010000001">
    <property type="protein sequence ID" value="VFT70516.1"/>
    <property type="molecule type" value="Genomic_DNA"/>
</dbReference>
<organism evidence="1 2">
    <name type="scientific">Escherichia coli</name>
    <dbReference type="NCBI Taxonomy" id="562"/>
    <lineage>
        <taxon>Bacteria</taxon>
        <taxon>Pseudomonadati</taxon>
        <taxon>Pseudomonadota</taxon>
        <taxon>Gammaproteobacteria</taxon>
        <taxon>Enterobacterales</taxon>
        <taxon>Enterobacteriaceae</taxon>
        <taxon>Escherichia</taxon>
    </lineage>
</organism>
<accession>A0A485JIC9</accession>
<name>A0A485JIC9_ECOLX</name>
<sequence>MPHNPIRVVVGPANYFSHPGSLNHLHDFFTDEQLSRVVWIYGERAIAAAQTKLPPAFELPGQSIFCFAVIAAKAMYNNWRLSPVTIAAW</sequence>
<dbReference type="AlphaFoldDB" id="A0A485JIC9"/>
<proteinExistence type="predicted"/>
<gene>
    <name evidence="1" type="ORF">NCTC10974_04100</name>
</gene>
<protein>
    <submittedName>
        <fullName evidence="1">Iron-containing alcohol dehydrogenase</fullName>
    </submittedName>
</protein>
<evidence type="ECO:0000313" key="2">
    <source>
        <dbReference type="Proteomes" id="UP000358010"/>
    </source>
</evidence>
<reference evidence="1 2" key="1">
    <citation type="submission" date="2019-03" db="EMBL/GenBank/DDBJ databases">
        <authorList>
            <consortium name="Pathogen Informatics"/>
        </authorList>
    </citation>
    <scope>NUCLEOTIDE SEQUENCE [LARGE SCALE GENOMIC DNA]</scope>
    <source>
        <strain evidence="1 2">NCTC10974</strain>
    </source>
</reference>
<dbReference type="Proteomes" id="UP000358010">
    <property type="component" value="Unassembled WGS sequence"/>
</dbReference>
<evidence type="ECO:0000313" key="1">
    <source>
        <dbReference type="EMBL" id="VFT70516.1"/>
    </source>
</evidence>